<keyword evidence="2" id="KW-1185">Reference proteome</keyword>
<accession>A0ABP3U2V6</accession>
<name>A0ABP3U2V6_9CLOT</name>
<protein>
    <submittedName>
        <fullName evidence="1">Uncharacterized protein</fullName>
    </submittedName>
</protein>
<reference evidence="2" key="1">
    <citation type="journal article" date="2019" name="Int. J. Syst. Evol. Microbiol.">
        <title>The Global Catalogue of Microorganisms (GCM) 10K type strain sequencing project: providing services to taxonomists for standard genome sequencing and annotation.</title>
        <authorList>
            <consortium name="The Broad Institute Genomics Platform"/>
            <consortium name="The Broad Institute Genome Sequencing Center for Infectious Disease"/>
            <person name="Wu L."/>
            <person name="Ma J."/>
        </authorList>
    </citation>
    <scope>NUCLEOTIDE SEQUENCE [LARGE SCALE GENOMIC DNA]</scope>
    <source>
        <strain evidence="2">JCM 1405</strain>
    </source>
</reference>
<dbReference type="Proteomes" id="UP001500339">
    <property type="component" value="Unassembled WGS sequence"/>
</dbReference>
<evidence type="ECO:0000313" key="2">
    <source>
        <dbReference type="Proteomes" id="UP001500339"/>
    </source>
</evidence>
<sequence>MHATPSPINILEAKAIHKFTEYENRIEPIAVIIKDKATIFLVPYLSVI</sequence>
<organism evidence="1 2">
    <name type="scientific">Clostridium malenominatum</name>
    <dbReference type="NCBI Taxonomy" id="1539"/>
    <lineage>
        <taxon>Bacteria</taxon>
        <taxon>Bacillati</taxon>
        <taxon>Bacillota</taxon>
        <taxon>Clostridia</taxon>
        <taxon>Eubacteriales</taxon>
        <taxon>Clostridiaceae</taxon>
        <taxon>Clostridium</taxon>
    </lineage>
</organism>
<proteinExistence type="predicted"/>
<dbReference type="EMBL" id="BAAACF010000001">
    <property type="protein sequence ID" value="GAA0721002.1"/>
    <property type="molecule type" value="Genomic_DNA"/>
</dbReference>
<gene>
    <name evidence="1" type="ORF">GCM10008905_10880</name>
</gene>
<comment type="caution">
    <text evidence="1">The sequence shown here is derived from an EMBL/GenBank/DDBJ whole genome shotgun (WGS) entry which is preliminary data.</text>
</comment>
<evidence type="ECO:0000313" key="1">
    <source>
        <dbReference type="EMBL" id="GAA0721002.1"/>
    </source>
</evidence>